<dbReference type="InterPro" id="IPR023393">
    <property type="entry name" value="START-like_dom_sf"/>
</dbReference>
<dbReference type="EMBL" id="FMVM01000011">
    <property type="protein sequence ID" value="SCY87367.1"/>
    <property type="molecule type" value="Genomic_DNA"/>
</dbReference>
<reference evidence="2" key="1">
    <citation type="submission" date="2016-10" db="EMBL/GenBank/DDBJ databases">
        <authorList>
            <person name="Varghese N."/>
            <person name="Submissions S."/>
        </authorList>
    </citation>
    <scope>NUCLEOTIDE SEQUENCE [LARGE SCALE GENOMIC DNA]</scope>
    <source>
        <strain evidence="2">BL9</strain>
    </source>
</reference>
<dbReference type="Gene3D" id="3.30.530.20">
    <property type="match status" value="1"/>
</dbReference>
<gene>
    <name evidence="1" type="ORF">SAMN05720606_11128</name>
</gene>
<dbReference type="SUPFAM" id="SSF55961">
    <property type="entry name" value="Bet v1-like"/>
    <property type="match status" value="1"/>
</dbReference>
<evidence type="ECO:0000313" key="2">
    <source>
        <dbReference type="Proteomes" id="UP000198538"/>
    </source>
</evidence>
<evidence type="ECO:0008006" key="3">
    <source>
        <dbReference type="Google" id="ProtNLM"/>
    </source>
</evidence>
<name>A0A1G5JGE4_9BACL</name>
<organism evidence="1 2">
    <name type="scientific">Paenibacillus polysaccharolyticus</name>
    <dbReference type="NCBI Taxonomy" id="582692"/>
    <lineage>
        <taxon>Bacteria</taxon>
        <taxon>Bacillati</taxon>
        <taxon>Bacillota</taxon>
        <taxon>Bacilli</taxon>
        <taxon>Bacillales</taxon>
        <taxon>Paenibacillaceae</taxon>
        <taxon>Paenibacillus</taxon>
    </lineage>
</organism>
<dbReference type="RefSeq" id="WP_090921835.1">
    <property type="nucleotide sequence ID" value="NZ_FMVM01000011.1"/>
</dbReference>
<keyword evidence="2" id="KW-1185">Reference proteome</keyword>
<sequence>MVIVETEILIDAPIDLCFDRARDIDVHTQTVWKHTKEKAVAGVTSGKINHDDTVTFEARHFLIRQKLTSRITAYQAPYYFVDEMLKGAFKSLRHEHIFEEQNGKTLMKDRLTMVAPFGIIGWVTERLILKSYMKRFLMYRNQQLKILIEMQSE</sequence>
<evidence type="ECO:0000313" key="1">
    <source>
        <dbReference type="EMBL" id="SCY87367.1"/>
    </source>
</evidence>
<protein>
    <recommendedName>
        <fullName evidence="3">Ligand-binding SRPBCC domain-containing protein</fullName>
    </recommendedName>
</protein>
<dbReference type="STRING" id="582692.SAMN05720606_11128"/>
<dbReference type="Proteomes" id="UP000198538">
    <property type="component" value="Unassembled WGS sequence"/>
</dbReference>
<proteinExistence type="predicted"/>
<dbReference type="CDD" id="cd07820">
    <property type="entry name" value="SRPBCC_3"/>
    <property type="match status" value="1"/>
</dbReference>
<accession>A0A1G5JGE4</accession>
<dbReference type="AlphaFoldDB" id="A0A1G5JGE4"/>